<sequence>MTRRDLVDDVLSASDEPPGPLTDDSDSDVTAATDESDIPPGSSDGDLLDALGDDVSRDVLLACNRAPMTAEELAENCEVSESTIYRRIETLSSLGLVERTQRVDAPSKTCYETVVDGLSIHLGDSLRVEAGSNNYVVDAMRTLLAAIDVQQLAYDREQNSVDVRFRLAPRLLDSLVELYVRDTNSREK</sequence>
<dbReference type="InterPro" id="IPR036390">
    <property type="entry name" value="WH_DNA-bd_sf"/>
</dbReference>
<dbReference type="Gene3D" id="1.10.10.10">
    <property type="entry name" value="Winged helix-like DNA-binding domain superfamily/Winged helix DNA-binding domain"/>
    <property type="match status" value="1"/>
</dbReference>
<name>A0ABD5XFJ3_9EURY</name>
<evidence type="ECO:0000313" key="3">
    <source>
        <dbReference type="EMBL" id="MFC7127878.1"/>
    </source>
</evidence>
<dbReference type="InterPro" id="IPR011991">
    <property type="entry name" value="ArsR-like_HTH"/>
</dbReference>
<feature type="region of interest" description="Disordered" evidence="1">
    <location>
        <begin position="1"/>
        <end position="46"/>
    </location>
</feature>
<dbReference type="Proteomes" id="UP001596460">
    <property type="component" value="Unassembled WGS sequence"/>
</dbReference>
<evidence type="ECO:0000256" key="1">
    <source>
        <dbReference type="SAM" id="MobiDB-lite"/>
    </source>
</evidence>
<evidence type="ECO:0000313" key="4">
    <source>
        <dbReference type="Proteomes" id="UP001596460"/>
    </source>
</evidence>
<dbReference type="SMART" id="SM00418">
    <property type="entry name" value="HTH_ARSR"/>
    <property type="match status" value="1"/>
</dbReference>
<dbReference type="CDD" id="cd00090">
    <property type="entry name" value="HTH_ARSR"/>
    <property type="match status" value="1"/>
</dbReference>
<dbReference type="Pfam" id="PF12840">
    <property type="entry name" value="HTH_20"/>
    <property type="match status" value="1"/>
</dbReference>
<dbReference type="InterPro" id="IPR001845">
    <property type="entry name" value="HTH_ArsR_DNA-bd_dom"/>
</dbReference>
<proteinExistence type="predicted"/>
<dbReference type="InterPro" id="IPR036388">
    <property type="entry name" value="WH-like_DNA-bd_sf"/>
</dbReference>
<accession>A0ABD5XFJ3</accession>
<protein>
    <submittedName>
        <fullName evidence="3">ArsR/SmtB family transcription factor</fullName>
    </submittedName>
</protein>
<evidence type="ECO:0000259" key="2">
    <source>
        <dbReference type="SMART" id="SM00418"/>
    </source>
</evidence>
<keyword evidence="4" id="KW-1185">Reference proteome</keyword>
<reference evidence="3 4" key="1">
    <citation type="journal article" date="2019" name="Int. J. Syst. Evol. Microbiol.">
        <title>The Global Catalogue of Microorganisms (GCM) 10K type strain sequencing project: providing services to taxonomists for standard genome sequencing and annotation.</title>
        <authorList>
            <consortium name="The Broad Institute Genomics Platform"/>
            <consortium name="The Broad Institute Genome Sequencing Center for Infectious Disease"/>
            <person name="Wu L."/>
            <person name="Ma J."/>
        </authorList>
    </citation>
    <scope>NUCLEOTIDE SEQUENCE [LARGE SCALE GENOMIC DNA]</scope>
    <source>
        <strain evidence="3 4">DSM 26526</strain>
    </source>
</reference>
<dbReference type="AlphaFoldDB" id="A0ABD5XFJ3"/>
<organism evidence="3 4">
    <name type="scientific">Haloferax chudinovii</name>
    <dbReference type="NCBI Taxonomy" id="1109010"/>
    <lineage>
        <taxon>Archaea</taxon>
        <taxon>Methanobacteriati</taxon>
        <taxon>Methanobacteriota</taxon>
        <taxon>Stenosarchaea group</taxon>
        <taxon>Halobacteria</taxon>
        <taxon>Halobacteriales</taxon>
        <taxon>Haloferacaceae</taxon>
        <taxon>Haloferax</taxon>
    </lineage>
</organism>
<gene>
    <name evidence="3" type="ORF">ACFQI8_00490</name>
</gene>
<dbReference type="EMBL" id="JBHTAB010000001">
    <property type="protein sequence ID" value="MFC7127878.1"/>
    <property type="molecule type" value="Genomic_DNA"/>
</dbReference>
<feature type="domain" description="HTH arsR-type" evidence="2">
    <location>
        <begin position="46"/>
        <end position="131"/>
    </location>
</feature>
<dbReference type="SUPFAM" id="SSF46785">
    <property type="entry name" value="Winged helix' DNA-binding domain"/>
    <property type="match status" value="1"/>
</dbReference>
<dbReference type="RefSeq" id="WP_390242119.1">
    <property type="nucleotide sequence ID" value="NZ_JBHTAB010000001.1"/>
</dbReference>
<comment type="caution">
    <text evidence="3">The sequence shown here is derived from an EMBL/GenBank/DDBJ whole genome shotgun (WGS) entry which is preliminary data.</text>
</comment>